<keyword evidence="3 6" id="KW-0812">Transmembrane</keyword>
<evidence type="ECO:0000256" key="4">
    <source>
        <dbReference type="ARBA" id="ARBA00022989"/>
    </source>
</evidence>
<dbReference type="PANTHER" id="PTHR23513:SF6">
    <property type="entry name" value="MAJOR FACILITATOR SUPERFAMILY ASSOCIATED DOMAIN-CONTAINING PROTEIN"/>
    <property type="match status" value="1"/>
</dbReference>
<evidence type="ECO:0000256" key="5">
    <source>
        <dbReference type="ARBA" id="ARBA00023136"/>
    </source>
</evidence>
<evidence type="ECO:0000256" key="6">
    <source>
        <dbReference type="SAM" id="Phobius"/>
    </source>
</evidence>
<protein>
    <submittedName>
        <fullName evidence="7">MFS transporter</fullName>
    </submittedName>
</protein>
<feature type="transmembrane region" description="Helical" evidence="6">
    <location>
        <begin position="43"/>
        <end position="63"/>
    </location>
</feature>
<evidence type="ECO:0000256" key="1">
    <source>
        <dbReference type="ARBA" id="ARBA00004651"/>
    </source>
</evidence>
<dbReference type="AlphaFoldDB" id="A0A7G6X0P8"/>
<dbReference type="PANTHER" id="PTHR23513">
    <property type="entry name" value="INTEGRAL MEMBRANE EFFLUX PROTEIN-RELATED"/>
    <property type="match status" value="1"/>
</dbReference>
<gene>
    <name evidence="7" type="ORF">F1D05_20195</name>
</gene>
<feature type="transmembrane region" description="Helical" evidence="6">
    <location>
        <begin position="306"/>
        <end position="324"/>
    </location>
</feature>
<keyword evidence="5 6" id="KW-0472">Membrane</keyword>
<keyword evidence="2" id="KW-1003">Cell membrane</keyword>
<reference evidence="7 8" key="2">
    <citation type="journal article" date="2020" name="Microbiol. Resour. Announc.">
        <title>Antarctic desert soil bacteria exhibit high novel natural product potential, evaluated through long-read genome sequencing and comparative genomics.</title>
        <authorList>
            <person name="Benaud N."/>
            <person name="Edwards R.J."/>
            <person name="Amos T.G."/>
            <person name="D'Agostino P.M."/>
            <person name="Gutierrez-Chavez C."/>
            <person name="Montgomery K."/>
            <person name="Nicetic I."/>
            <person name="Ferrari B.C."/>
        </authorList>
    </citation>
    <scope>NUCLEOTIDE SEQUENCE [LARGE SCALE GENOMIC DNA]</scope>
    <source>
        <strain evidence="7 8">SPB151</strain>
    </source>
</reference>
<dbReference type="GO" id="GO:0022857">
    <property type="term" value="F:transmembrane transporter activity"/>
    <property type="evidence" value="ECO:0007669"/>
    <property type="project" value="InterPro"/>
</dbReference>
<feature type="transmembrane region" description="Helical" evidence="6">
    <location>
        <begin position="156"/>
        <end position="179"/>
    </location>
</feature>
<evidence type="ECO:0000256" key="3">
    <source>
        <dbReference type="ARBA" id="ARBA00022692"/>
    </source>
</evidence>
<feature type="transmembrane region" description="Helical" evidence="6">
    <location>
        <begin position="376"/>
        <end position="395"/>
    </location>
</feature>
<keyword evidence="8" id="KW-1185">Reference proteome</keyword>
<dbReference type="EMBL" id="CP043661">
    <property type="protein sequence ID" value="QNE19813.1"/>
    <property type="molecule type" value="Genomic_DNA"/>
</dbReference>
<dbReference type="InterPro" id="IPR036259">
    <property type="entry name" value="MFS_trans_sf"/>
</dbReference>
<dbReference type="GO" id="GO:0005886">
    <property type="term" value="C:plasma membrane"/>
    <property type="evidence" value="ECO:0007669"/>
    <property type="project" value="UniProtKB-SubCell"/>
</dbReference>
<dbReference type="CDD" id="cd06173">
    <property type="entry name" value="MFS_MefA_like"/>
    <property type="match status" value="1"/>
</dbReference>
<dbReference type="Pfam" id="PF07690">
    <property type="entry name" value="MFS_1"/>
    <property type="match status" value="1"/>
</dbReference>
<dbReference type="SUPFAM" id="SSF103473">
    <property type="entry name" value="MFS general substrate transporter"/>
    <property type="match status" value="1"/>
</dbReference>
<dbReference type="Gene3D" id="1.20.1250.20">
    <property type="entry name" value="MFS general substrate transporter like domains"/>
    <property type="match status" value="1"/>
</dbReference>
<dbReference type="KEGG" id="kqi:F1D05_20195"/>
<accession>A0A7G6X0P8</accession>
<name>A0A7G6X0P8_9ACTN</name>
<comment type="subcellular location">
    <subcellularLocation>
        <location evidence="1">Cell membrane</location>
        <topology evidence="1">Multi-pass membrane protein</topology>
    </subcellularLocation>
</comment>
<feature type="transmembrane region" description="Helical" evidence="6">
    <location>
        <begin position="282"/>
        <end position="300"/>
    </location>
</feature>
<evidence type="ECO:0000256" key="2">
    <source>
        <dbReference type="ARBA" id="ARBA00022475"/>
    </source>
</evidence>
<dbReference type="RefSeq" id="WP_185441752.1">
    <property type="nucleotide sequence ID" value="NZ_CP043661.1"/>
</dbReference>
<organism evidence="7 8">
    <name type="scientific">Kribbella qitaiheensis</name>
    <dbReference type="NCBI Taxonomy" id="1544730"/>
    <lineage>
        <taxon>Bacteria</taxon>
        <taxon>Bacillati</taxon>
        <taxon>Actinomycetota</taxon>
        <taxon>Actinomycetes</taxon>
        <taxon>Propionibacteriales</taxon>
        <taxon>Kribbellaceae</taxon>
        <taxon>Kribbella</taxon>
    </lineage>
</organism>
<evidence type="ECO:0000313" key="8">
    <source>
        <dbReference type="Proteomes" id="UP000515563"/>
    </source>
</evidence>
<feature type="transmembrane region" description="Helical" evidence="6">
    <location>
        <begin position="250"/>
        <end position="270"/>
    </location>
</feature>
<dbReference type="InterPro" id="IPR011701">
    <property type="entry name" value="MFS"/>
</dbReference>
<evidence type="ECO:0000313" key="7">
    <source>
        <dbReference type="EMBL" id="QNE19813.1"/>
    </source>
</evidence>
<reference evidence="8" key="1">
    <citation type="submission" date="2019-09" db="EMBL/GenBank/DDBJ databases">
        <title>Antimicrobial potential of Antarctic Bacteria.</title>
        <authorList>
            <person name="Benaud N."/>
            <person name="Edwards R.J."/>
            <person name="Ferrari B.C."/>
        </authorList>
    </citation>
    <scope>NUCLEOTIDE SEQUENCE [LARGE SCALE GENOMIC DNA]</scope>
    <source>
        <strain evidence="8">SPB151</strain>
    </source>
</reference>
<feature type="transmembrane region" description="Helical" evidence="6">
    <location>
        <begin position="84"/>
        <end position="117"/>
    </location>
</feature>
<dbReference type="Proteomes" id="UP000515563">
    <property type="component" value="Chromosome"/>
</dbReference>
<sequence>MSSSLGPDFRRLWTAFAVSALGSGIGAGALPLVALLALDASTFQVALLAALSALAGAAIALPSGAFIEQRHKRPIMITADLTRFAALASIPVAAAFGLLTFVQLCVVGVLQAAALIVFTSASGAHLKALVPVEGRVEANSRFEATSWTTLSVGPPIGGALVGLVGVTVTLAVDAVSFLLSAIGIRRIRQPEPVAQPLTTRPDLGAGWKYILEHRGLRALFWNSQLFGGPVMMTSPLLAVFMLRDLGMKPWQYGVALGLPCLGGVIGARLAPPLTRRFGLHRMLIVFGVLRTPWLLLLPLATPGIDGMVLIVLVETGLLLAAGAFNPSFATYRMEATEDGFMARVQSSWSITSRTVQPAFMAAGGALAGLTSLKTTLFIAGGLCLVSAFVLPWKAARPAPLPLPA</sequence>
<feature type="transmembrane region" description="Helical" evidence="6">
    <location>
        <begin position="218"/>
        <end position="238"/>
    </location>
</feature>
<proteinExistence type="predicted"/>
<feature type="transmembrane region" description="Helical" evidence="6">
    <location>
        <begin position="12"/>
        <end position="37"/>
    </location>
</feature>
<keyword evidence="4 6" id="KW-1133">Transmembrane helix</keyword>